<dbReference type="SUPFAM" id="SSF75005">
    <property type="entry name" value="Arabinanase/levansucrase/invertase"/>
    <property type="match status" value="1"/>
</dbReference>
<dbReference type="EMBL" id="SORL01000015">
    <property type="protein sequence ID" value="TDY59649.1"/>
    <property type="molecule type" value="Genomic_DNA"/>
</dbReference>
<dbReference type="CDD" id="cd08994">
    <property type="entry name" value="GH43_62_32_68_117_130-like"/>
    <property type="match status" value="1"/>
</dbReference>
<organism evidence="1 2">
    <name type="scientific">Algibacter lectus</name>
    <dbReference type="NCBI Taxonomy" id="221126"/>
    <lineage>
        <taxon>Bacteria</taxon>
        <taxon>Pseudomonadati</taxon>
        <taxon>Bacteroidota</taxon>
        <taxon>Flavobacteriia</taxon>
        <taxon>Flavobacteriales</taxon>
        <taxon>Flavobacteriaceae</taxon>
        <taxon>Algibacter</taxon>
    </lineage>
</organism>
<name>A0A4R8M3B4_9FLAO</name>
<comment type="caution">
    <text evidence="1">The sequence shown here is derived from an EMBL/GenBank/DDBJ whole genome shotgun (WGS) entry which is preliminary data.</text>
</comment>
<sequence length="387" mass="42639">MEAITHPNAIKIVLMKSIKITVLAVAALSICLCSCKEIDKKNETVKIESIKDSVQVPTAMSDHWKFIGASINEPGYDVWGSSPIRDEAGNVHLFSARWSSATPFKKAWRYNSEIAHYVSKSPEGPFKFVEVVAQGKGDHAWNAAGFHNPSIKKIDNQYVLVFIANDGDENHGPSQSIGMLVSNSLNGPWIEKPNKNKPLLSPPSNPSIWCFDSGLGVNNPGLIKHPNGKYYLYFKAMAGPKGKGGKVSMGLAIAEKLEGPYVIQSKPITTNEVRIEDGYAFIWKDKICLLTTDNHGILEKGGGLLWVSDDGLQFKAEPLSGFHNFQSFYLNGNVPEGANPRYGKHVKLERPQLLMDVNNEPEYLFCPSGVALDGSDGTNNYVLKYQR</sequence>
<proteinExistence type="predicted"/>
<reference evidence="1 2" key="1">
    <citation type="submission" date="2019-03" db="EMBL/GenBank/DDBJ databases">
        <title>Genomic Encyclopedia of Type Strains, Phase III (KMG-III): the genomes of soil and plant-associated and newly described type strains.</title>
        <authorList>
            <person name="Whitman W."/>
        </authorList>
    </citation>
    <scope>NUCLEOTIDE SEQUENCE [LARGE SCALE GENOMIC DNA]</scope>
    <source>
        <strain evidence="1 2">CECT 8301</strain>
    </source>
</reference>
<evidence type="ECO:0000313" key="1">
    <source>
        <dbReference type="EMBL" id="TDY59649.1"/>
    </source>
</evidence>
<dbReference type="InterPro" id="IPR023296">
    <property type="entry name" value="Glyco_hydro_beta-prop_sf"/>
</dbReference>
<dbReference type="Proteomes" id="UP000294824">
    <property type="component" value="Unassembled WGS sequence"/>
</dbReference>
<dbReference type="AlphaFoldDB" id="A0A4R8M3B4"/>
<protein>
    <submittedName>
        <fullName evidence="1">Uncharacterized protein</fullName>
    </submittedName>
</protein>
<gene>
    <name evidence="1" type="ORF">DFQ06_4001</name>
</gene>
<dbReference type="Gene3D" id="2.115.10.20">
    <property type="entry name" value="Glycosyl hydrolase domain, family 43"/>
    <property type="match status" value="1"/>
</dbReference>
<evidence type="ECO:0000313" key="2">
    <source>
        <dbReference type="Proteomes" id="UP000294824"/>
    </source>
</evidence>
<accession>A0A4R8M3B4</accession>
<keyword evidence="2" id="KW-1185">Reference proteome</keyword>